<evidence type="ECO:0000313" key="7">
    <source>
        <dbReference type="Proteomes" id="UP000009328"/>
    </source>
</evidence>
<reference evidence="6 7" key="1">
    <citation type="journal article" date="2012" name="Eukaryot. Cell">
        <title>Draft genome sequence of Wickerhamomyces ciferrii NRRL Y-1031 F-60-10.</title>
        <authorList>
            <person name="Schneider J."/>
            <person name="Andrea H."/>
            <person name="Blom J."/>
            <person name="Jaenicke S."/>
            <person name="Ruckert C."/>
            <person name="Schorsch C."/>
            <person name="Szczepanowski R."/>
            <person name="Farwick M."/>
            <person name="Goesmann A."/>
            <person name="Puhler A."/>
            <person name="Schaffer S."/>
            <person name="Tauch A."/>
            <person name="Kohler T."/>
            <person name="Brinkrolf K."/>
        </authorList>
    </citation>
    <scope>NUCLEOTIDE SEQUENCE [LARGE SCALE GENOMIC DNA]</scope>
    <source>
        <strain evidence="7">ATCC 14091 / BCRC 22168 / CBS 111 / JCM 3599 / NBRC 0793 / NRRL Y-1031 F-60-10</strain>
    </source>
</reference>
<dbReference type="GO" id="GO:0005739">
    <property type="term" value="C:mitochondrion"/>
    <property type="evidence" value="ECO:0007669"/>
    <property type="project" value="TreeGrafter"/>
</dbReference>
<feature type="domain" description="BPL/LPL catalytic" evidence="5">
    <location>
        <begin position="163"/>
        <end position="349"/>
    </location>
</feature>
<organism evidence="6 7">
    <name type="scientific">Wickerhamomyces ciferrii (strain ATCC 14091 / BCRC 22168 / CBS 111 / JCM 3599 / NBRC 0793 / NRRL Y-1031 F-60-10)</name>
    <name type="common">Yeast</name>
    <name type="synonym">Pichia ciferrii</name>
    <dbReference type="NCBI Taxonomy" id="1206466"/>
    <lineage>
        <taxon>Eukaryota</taxon>
        <taxon>Fungi</taxon>
        <taxon>Dikarya</taxon>
        <taxon>Ascomycota</taxon>
        <taxon>Saccharomycotina</taxon>
        <taxon>Saccharomycetes</taxon>
        <taxon>Phaffomycetales</taxon>
        <taxon>Wickerhamomycetaceae</taxon>
        <taxon>Wickerhamomyces</taxon>
    </lineage>
</organism>
<dbReference type="AlphaFoldDB" id="K0KZF5"/>
<keyword evidence="6" id="KW-0808">Transferase</keyword>
<dbReference type="UniPathway" id="UPA00537">
    <property type="reaction ID" value="UER00595"/>
</dbReference>
<dbReference type="PANTHER" id="PTHR12561:SF3">
    <property type="entry name" value="LIPOYLTRANSFERASE 1, MITOCHONDRIAL"/>
    <property type="match status" value="1"/>
</dbReference>
<dbReference type="GO" id="GO:0017118">
    <property type="term" value="F:lipoyltransferase activity"/>
    <property type="evidence" value="ECO:0007669"/>
    <property type="project" value="TreeGrafter"/>
</dbReference>
<comment type="caution">
    <text evidence="6">The sequence shown here is derived from an EMBL/GenBank/DDBJ whole genome shotgun (WGS) entry which is preliminary data.</text>
</comment>
<dbReference type="SUPFAM" id="SSF55681">
    <property type="entry name" value="Class II aaRS and biotin synthetases"/>
    <property type="match status" value="1"/>
</dbReference>
<keyword evidence="6" id="KW-0548">Nucleotidyltransferase</keyword>
<dbReference type="EMBL" id="CAIF01000252">
    <property type="protein sequence ID" value="CCH46513.1"/>
    <property type="molecule type" value="Genomic_DNA"/>
</dbReference>
<dbReference type="eggNOG" id="KOG3159">
    <property type="taxonomic scope" value="Eukaryota"/>
</dbReference>
<dbReference type="GO" id="GO:0009249">
    <property type="term" value="P:protein lipoylation"/>
    <property type="evidence" value="ECO:0007669"/>
    <property type="project" value="InterPro"/>
</dbReference>
<name>K0KZF5_WICCF</name>
<protein>
    <recommendedName>
        <fullName evidence="4">Putative lipoate-protein ligase A</fullName>
    </recommendedName>
</protein>
<gene>
    <name evidence="6" type="ORF">BN7_6106</name>
</gene>
<dbReference type="FunCoup" id="K0KZF5">
    <property type="interactions" value="274"/>
</dbReference>
<dbReference type="PANTHER" id="PTHR12561">
    <property type="entry name" value="LIPOATE-PROTEIN LIGASE"/>
    <property type="match status" value="1"/>
</dbReference>
<dbReference type="Proteomes" id="UP000009328">
    <property type="component" value="Unassembled WGS sequence"/>
</dbReference>
<dbReference type="PROSITE" id="PS51733">
    <property type="entry name" value="BPL_LPL_CATALYTIC"/>
    <property type="match status" value="1"/>
</dbReference>
<comment type="similarity">
    <text evidence="3">Belongs to the LplA family.</text>
</comment>
<dbReference type="InParanoid" id="K0KZF5"/>
<evidence type="ECO:0000256" key="3">
    <source>
        <dbReference type="ARBA" id="ARBA00008242"/>
    </source>
</evidence>
<dbReference type="InterPro" id="IPR004562">
    <property type="entry name" value="LipoylTrfase_LipoateP_Ligase"/>
</dbReference>
<dbReference type="InterPro" id="IPR045864">
    <property type="entry name" value="aa-tRNA-synth_II/BPL/LPL"/>
</dbReference>
<accession>K0KZF5</accession>
<evidence type="ECO:0000256" key="2">
    <source>
        <dbReference type="ARBA" id="ARBA00005085"/>
    </source>
</evidence>
<comment type="pathway">
    <text evidence="2">Protein modification; protein lipoylation via exogenous pathway; protein N(6)-(lipoyl)lysine from lipoate: step 2/2.</text>
</comment>
<comment type="function">
    <text evidence="1">Catalyzes both the ATP-dependent activation of exogenously supplied lipoate to lipoyl-AMP and the transfer of the activated lipoyl onto the lipoyl domains of lipoate-dependent enzymes.</text>
</comment>
<keyword evidence="6" id="KW-0436">Ligase</keyword>
<dbReference type="HOGENOM" id="CLU_022986_2_0_1"/>
<dbReference type="GO" id="GO:0016874">
    <property type="term" value="F:ligase activity"/>
    <property type="evidence" value="ECO:0007669"/>
    <property type="project" value="UniProtKB-KW"/>
</dbReference>
<evidence type="ECO:0000256" key="1">
    <source>
        <dbReference type="ARBA" id="ARBA00003253"/>
    </source>
</evidence>
<evidence type="ECO:0000256" key="4">
    <source>
        <dbReference type="ARBA" id="ARBA00015925"/>
    </source>
</evidence>
<evidence type="ECO:0000313" key="6">
    <source>
        <dbReference type="EMBL" id="CCH46513.1"/>
    </source>
</evidence>
<dbReference type="STRING" id="1206466.K0KZF5"/>
<proteinExistence type="inferred from homology"/>
<sequence length="455" mass="52388">MLRINTLSSVIRRYSIRSIPFTKEDLKGDDKYKDLNDHYSDLFTSEETQVSSKSKENSLSDDIAEINAELNELYGVESPIEVQNVEQREQKPQEFPIKEQDIHHDIQQDIQQDTQPIPTLKKESLLDKIKSNTPKIFISKSNNPFLNLAMEDYIFQNTPVTNPFKAQRLIFYTNTPCVVIGKSQNPWRETNLPYLNSVGIPVLRRNSGGGTVVHDLGNVNYSFINSKESFSRTFFGSVIVKAVNKRYGFEKLAQNERGDIIMALDKKKISGSAFKVTRGKSYHHGTMLLNSDLANLKQALNKRQRTGIMEFECRSVDSVPSPVDNLGLPNHDFIEVVSKAFQKMYETPVEIVEVDEFHNEEILKIAENLKDWKWRFGSTGSFKLKLNHQESGTLIEFHVEKGILKDFKTNKESDFEFLREQLTRGLELKFKSDEFVRFIKGDLYEWIGNQIDGTH</sequence>
<dbReference type="Pfam" id="PF21948">
    <property type="entry name" value="LplA-B_cat"/>
    <property type="match status" value="1"/>
</dbReference>
<keyword evidence="7" id="KW-1185">Reference proteome</keyword>
<dbReference type="InterPro" id="IPR004143">
    <property type="entry name" value="BPL_LPL_catalytic"/>
</dbReference>
<dbReference type="Gene3D" id="3.30.930.10">
    <property type="entry name" value="Bira Bifunctional Protein, Domain 2"/>
    <property type="match status" value="1"/>
</dbReference>
<dbReference type="CDD" id="cd16443">
    <property type="entry name" value="LplA"/>
    <property type="match status" value="1"/>
</dbReference>
<evidence type="ECO:0000259" key="5">
    <source>
        <dbReference type="PROSITE" id="PS51733"/>
    </source>
</evidence>
<dbReference type="GO" id="GO:0016779">
    <property type="term" value="F:nucleotidyltransferase activity"/>
    <property type="evidence" value="ECO:0007669"/>
    <property type="project" value="UniProtKB-KW"/>
</dbReference>
<dbReference type="NCBIfam" id="TIGR00545">
    <property type="entry name" value="lipoyltrans"/>
    <property type="match status" value="1"/>
</dbReference>